<evidence type="ECO:0000313" key="2">
    <source>
        <dbReference type="EMBL" id="MED6148002.1"/>
    </source>
</evidence>
<comment type="caution">
    <text evidence="2">The sequence shown here is derived from an EMBL/GenBank/DDBJ whole genome shotgun (WGS) entry which is preliminary data.</text>
</comment>
<sequence length="164" mass="18980">MAEDDTEGAASATTDPRPLLLWDGHDCWDDVQKGTEEITNIYMEHYKWYAPYSAKHLMRQSTSGGKRAKRFRFLQGDEANMCKVWEARAAKRHRGLMHNISEKGGPHHWIPDDIFKRYVDFWASPEYQAIRRANKSNRASSMGSTGGSLHTGDRSLTRPLRRRW</sequence>
<reference evidence="2 3" key="1">
    <citation type="journal article" date="2023" name="Plants (Basel)">
        <title>Bridging the Gap: Combining Genomics and Transcriptomics Approaches to Understand Stylosanthes scabra, an Orphan Legume from the Brazilian Caatinga.</title>
        <authorList>
            <person name="Ferreira-Neto J.R.C."/>
            <person name="da Silva M.D."/>
            <person name="Binneck E."/>
            <person name="de Melo N.F."/>
            <person name="da Silva R.H."/>
            <person name="de Melo A.L.T.M."/>
            <person name="Pandolfi V."/>
            <person name="Bustamante F.O."/>
            <person name="Brasileiro-Vidal A.C."/>
            <person name="Benko-Iseppon A.M."/>
        </authorList>
    </citation>
    <scope>NUCLEOTIDE SEQUENCE [LARGE SCALE GENOMIC DNA]</scope>
    <source>
        <tissue evidence="2">Leaves</tissue>
    </source>
</reference>
<keyword evidence="3" id="KW-1185">Reference proteome</keyword>
<evidence type="ECO:0000256" key="1">
    <source>
        <dbReference type="SAM" id="MobiDB-lite"/>
    </source>
</evidence>
<dbReference type="Proteomes" id="UP001341840">
    <property type="component" value="Unassembled WGS sequence"/>
</dbReference>
<protein>
    <submittedName>
        <fullName evidence="2">Uncharacterized protein</fullName>
    </submittedName>
</protein>
<dbReference type="EMBL" id="JASCZI010090948">
    <property type="protein sequence ID" value="MED6148002.1"/>
    <property type="molecule type" value="Genomic_DNA"/>
</dbReference>
<evidence type="ECO:0000313" key="3">
    <source>
        <dbReference type="Proteomes" id="UP001341840"/>
    </source>
</evidence>
<proteinExistence type="predicted"/>
<accession>A0ABU6THM5</accession>
<organism evidence="2 3">
    <name type="scientific">Stylosanthes scabra</name>
    <dbReference type="NCBI Taxonomy" id="79078"/>
    <lineage>
        <taxon>Eukaryota</taxon>
        <taxon>Viridiplantae</taxon>
        <taxon>Streptophyta</taxon>
        <taxon>Embryophyta</taxon>
        <taxon>Tracheophyta</taxon>
        <taxon>Spermatophyta</taxon>
        <taxon>Magnoliopsida</taxon>
        <taxon>eudicotyledons</taxon>
        <taxon>Gunneridae</taxon>
        <taxon>Pentapetalae</taxon>
        <taxon>rosids</taxon>
        <taxon>fabids</taxon>
        <taxon>Fabales</taxon>
        <taxon>Fabaceae</taxon>
        <taxon>Papilionoideae</taxon>
        <taxon>50 kb inversion clade</taxon>
        <taxon>dalbergioids sensu lato</taxon>
        <taxon>Dalbergieae</taxon>
        <taxon>Pterocarpus clade</taxon>
        <taxon>Stylosanthes</taxon>
    </lineage>
</organism>
<name>A0ABU6THM5_9FABA</name>
<feature type="region of interest" description="Disordered" evidence="1">
    <location>
        <begin position="133"/>
        <end position="164"/>
    </location>
</feature>
<gene>
    <name evidence="2" type="ORF">PIB30_049107</name>
</gene>